<dbReference type="InterPro" id="IPR024983">
    <property type="entry name" value="CHAT_dom"/>
</dbReference>
<gene>
    <name evidence="2" type="ORF">TWF730_004222</name>
</gene>
<comment type="caution">
    <text evidence="2">The sequence shown here is derived from an EMBL/GenBank/DDBJ whole genome shotgun (WGS) entry which is preliminary data.</text>
</comment>
<keyword evidence="3" id="KW-1185">Reference proteome</keyword>
<dbReference type="Proteomes" id="UP001373714">
    <property type="component" value="Unassembled WGS sequence"/>
</dbReference>
<sequence>MSAQSSTYELLESPAGDRSNQEIDEVITDISFGKYTKARLTCSRLLLGFHPGESLKEWAKVIVEVIRLFIIIGNFSAALQTIHDVESLKEIPKDGLEQPQTQISDECSNISVDAEGEQTSSAAGQAGNSLEVSIDGDREIQEIDLVFELQTAFCKAMSDGRFHNLQIPFEKGLEWILQDEVETSKITRYTVLLLSYTTKLAAIAETYKFPSGPLRRGKNKESLTKVLRLFINKLKQCSRVDEAHILIRELNSLDPTAKLPNLLQLLDCWGLYDSPAKLADLHLDIAEAALAARQKGLAKSYAVLALVGYNSTNHLLGIKNTLYLQVKLTDDYDDSVVVKSGRVNFYAIKSLCDFYEQIGDRAGIQNIYVDWTEMARARADLDSYLILSDDLYYMTKQVGSNLTCLHTRVLQIAFFLSRTANTAKTLECIDAVLEDVAKLEIPYLQGLVASLASRTYLAMGRQKSALRFAEIALAKLRPCGPDSESGAKFQLVQCRKERVDNRSKPGDTHKPGRLANIIRDTEELIAVDLNGEMHSEAADKLLYLASLHYEEFDKSAETRSQSAIHALNRAIKCSSHLKPRESKYIFASAFQLRGAQILIIPGIPTPKEKGKSLKDLQKSLEYFGELNMWYQTAAVKQYMGLVLQNQSWRDQIDSLDCFEAAYLLYEKLGQTTECIAVSSLMLKICYNIWKRSGFSEQVSVGLLEALERTSKWLDYRRSELSALGGLQAIIEKQALARDSQVQNLGEIAFHYCVESRSAEQAWYWVQRQKARSVADLMGLGHASDEYSAKHKVESEQITTLLEEHTRLLSQIRDASPGNRLVLRATHSRLLDRMSRYAELKELINLQLGQPIDFSDLESIFSQDTGPQSYDIVLVDWFSTETDIYMISSRCGTPPRVSKLEKSIGYILERIANNFTDIEDRENTLDSDPDDPDAPFRELDFLISPLADFTRPGDLLVLAPCQPLHSIPLHALVLPTGGRSEILIKRNPVIYTPSLTIFKHCVSRAEKPREFRSEGIRCAAVYEYPPTQPFRAAEQAMIKSNIDNLGSLLNTKPLWGNNCTKEALRSHFNGASLLHFHGHCHYDSVNILNHSLVTSGVYNNLALGIRSLSSTKLIEDDKNTLSNRILFLGQKYEGLEFEYSIRPQNTGLSISEIFEVQLADPVVTIIACESASQQIGPGDEPLGLATAFLCAGASSYVGTIWEMPCEEARVFSTAFYENILSQKGARTVNLAFALQSAVLKVMSIPKSRNYMYWAPLVLHGSWFCQSGVFWKNK</sequence>
<accession>A0AAV9TZZ1</accession>
<dbReference type="AlphaFoldDB" id="A0AAV9TZZ1"/>
<protein>
    <recommendedName>
        <fullName evidence="1">CHAT domain-containing protein</fullName>
    </recommendedName>
</protein>
<feature type="domain" description="CHAT" evidence="1">
    <location>
        <begin position="940"/>
        <end position="1259"/>
    </location>
</feature>
<evidence type="ECO:0000313" key="2">
    <source>
        <dbReference type="EMBL" id="KAK6332562.1"/>
    </source>
</evidence>
<proteinExistence type="predicted"/>
<evidence type="ECO:0000313" key="3">
    <source>
        <dbReference type="Proteomes" id="UP001373714"/>
    </source>
</evidence>
<reference evidence="2 3" key="1">
    <citation type="submission" date="2019-10" db="EMBL/GenBank/DDBJ databases">
        <authorList>
            <person name="Palmer J.M."/>
        </authorList>
    </citation>
    <scope>NUCLEOTIDE SEQUENCE [LARGE SCALE GENOMIC DNA]</scope>
    <source>
        <strain evidence="2 3">TWF730</strain>
    </source>
</reference>
<dbReference type="EMBL" id="JAVHNS010000017">
    <property type="protein sequence ID" value="KAK6332562.1"/>
    <property type="molecule type" value="Genomic_DNA"/>
</dbReference>
<evidence type="ECO:0000259" key="1">
    <source>
        <dbReference type="Pfam" id="PF12770"/>
    </source>
</evidence>
<organism evidence="2 3">
    <name type="scientific">Orbilia blumenaviensis</name>
    <dbReference type="NCBI Taxonomy" id="1796055"/>
    <lineage>
        <taxon>Eukaryota</taxon>
        <taxon>Fungi</taxon>
        <taxon>Dikarya</taxon>
        <taxon>Ascomycota</taxon>
        <taxon>Pezizomycotina</taxon>
        <taxon>Orbiliomycetes</taxon>
        <taxon>Orbiliales</taxon>
        <taxon>Orbiliaceae</taxon>
        <taxon>Orbilia</taxon>
    </lineage>
</organism>
<name>A0AAV9TZZ1_9PEZI</name>
<dbReference type="Pfam" id="PF12770">
    <property type="entry name" value="CHAT"/>
    <property type="match status" value="1"/>
</dbReference>